<dbReference type="GO" id="GO:0006457">
    <property type="term" value="P:protein folding"/>
    <property type="evidence" value="ECO:0007669"/>
    <property type="project" value="InterPro"/>
</dbReference>
<evidence type="ECO:0000256" key="3">
    <source>
        <dbReference type="ARBA" id="ARBA00003697"/>
    </source>
</evidence>
<evidence type="ECO:0000256" key="9">
    <source>
        <dbReference type="ARBA" id="ARBA00023235"/>
    </source>
</evidence>
<dbReference type="GO" id="GO:0071013">
    <property type="term" value="C:catalytic step 2 spliceosome"/>
    <property type="evidence" value="ECO:0007669"/>
    <property type="project" value="TreeGrafter"/>
</dbReference>
<comment type="catalytic activity">
    <reaction evidence="2">
        <text>[protein]-peptidylproline (omega=180) = [protein]-peptidylproline (omega=0)</text>
        <dbReference type="Rhea" id="RHEA:16237"/>
        <dbReference type="Rhea" id="RHEA-COMP:10747"/>
        <dbReference type="Rhea" id="RHEA-COMP:10748"/>
        <dbReference type="ChEBI" id="CHEBI:83833"/>
        <dbReference type="ChEBI" id="CHEBI:83834"/>
        <dbReference type="EC" id="5.2.1.8"/>
    </reaction>
</comment>
<protein>
    <submittedName>
        <fullName evidence="14">Uncharacterized protein</fullName>
    </submittedName>
</protein>
<feature type="compositionally biased region" description="Polar residues" evidence="11">
    <location>
        <begin position="497"/>
        <end position="519"/>
    </location>
</feature>
<dbReference type="PROSITE" id="PS00170">
    <property type="entry name" value="CSA_PPIASE_1"/>
    <property type="match status" value="1"/>
</dbReference>
<keyword evidence="7" id="KW-0833">Ubl conjugation pathway</keyword>
<feature type="compositionally biased region" description="Basic and acidic residues" evidence="11">
    <location>
        <begin position="212"/>
        <end position="223"/>
    </location>
</feature>
<evidence type="ECO:0000256" key="4">
    <source>
        <dbReference type="ARBA" id="ARBA00004123"/>
    </source>
</evidence>
<dbReference type="SMART" id="SM00504">
    <property type="entry name" value="Ubox"/>
    <property type="match status" value="1"/>
</dbReference>
<reference evidence="14" key="1">
    <citation type="journal article" date="2020" name="J. Eukaryot. Microbiol.">
        <title>De novo Sequencing, Assembly and Annotation of the Transcriptome for the Free-Living Testate Amoeba Arcella intermedia.</title>
        <authorList>
            <person name="Ribeiro G.M."/>
            <person name="Porfirio-Sousa A.L."/>
            <person name="Maurer-Alcala X.X."/>
            <person name="Katz L.A."/>
            <person name="Lahr D.J.G."/>
        </authorList>
    </citation>
    <scope>NUCLEOTIDE SEQUENCE</scope>
</reference>
<feature type="domain" description="U-box" evidence="13">
    <location>
        <begin position="36"/>
        <end position="109"/>
    </location>
</feature>
<evidence type="ECO:0000256" key="10">
    <source>
        <dbReference type="ARBA" id="ARBA00023242"/>
    </source>
</evidence>
<evidence type="ECO:0000256" key="8">
    <source>
        <dbReference type="ARBA" id="ARBA00023110"/>
    </source>
</evidence>
<name>A0A6B2L1Y4_9EUKA</name>
<dbReference type="PANTHER" id="PTHR45625">
    <property type="entry name" value="PEPTIDYL-PROLYL CIS-TRANS ISOMERASE-RELATED"/>
    <property type="match status" value="1"/>
</dbReference>
<dbReference type="CDD" id="cd16663">
    <property type="entry name" value="RING-Ubox_PPIL2"/>
    <property type="match status" value="1"/>
</dbReference>
<feature type="compositionally biased region" description="Low complexity" evidence="11">
    <location>
        <begin position="245"/>
        <end position="254"/>
    </location>
</feature>
<evidence type="ECO:0000256" key="2">
    <source>
        <dbReference type="ARBA" id="ARBA00000971"/>
    </source>
</evidence>
<dbReference type="InterPro" id="IPR013083">
    <property type="entry name" value="Znf_RING/FYVE/PHD"/>
</dbReference>
<dbReference type="GO" id="GO:0003755">
    <property type="term" value="F:peptidyl-prolyl cis-trans isomerase activity"/>
    <property type="evidence" value="ECO:0007669"/>
    <property type="project" value="UniProtKB-KW"/>
</dbReference>
<evidence type="ECO:0000256" key="1">
    <source>
        <dbReference type="ARBA" id="ARBA00000900"/>
    </source>
</evidence>
<dbReference type="InterPro" id="IPR044666">
    <property type="entry name" value="Cyclophilin_A-like"/>
</dbReference>
<dbReference type="SUPFAM" id="SSF57850">
    <property type="entry name" value="RING/U-box"/>
    <property type="match status" value="1"/>
</dbReference>
<dbReference type="AlphaFoldDB" id="A0A6B2L1Y4"/>
<dbReference type="FunFam" id="2.40.100.10:FF:000014">
    <property type="entry name" value="Peptidyl-prolyl cis-trans isomerase cyp65"/>
    <property type="match status" value="1"/>
</dbReference>
<dbReference type="PROSITE" id="PS51698">
    <property type="entry name" value="U_BOX"/>
    <property type="match status" value="1"/>
</dbReference>
<feature type="compositionally biased region" description="Basic and acidic residues" evidence="11">
    <location>
        <begin position="482"/>
        <end position="493"/>
    </location>
</feature>
<proteinExistence type="inferred from homology"/>
<keyword evidence="10" id="KW-0539">Nucleus</keyword>
<organism evidence="14">
    <name type="scientific">Arcella intermedia</name>
    <dbReference type="NCBI Taxonomy" id="1963864"/>
    <lineage>
        <taxon>Eukaryota</taxon>
        <taxon>Amoebozoa</taxon>
        <taxon>Tubulinea</taxon>
        <taxon>Elardia</taxon>
        <taxon>Arcellinida</taxon>
        <taxon>Sphaerothecina</taxon>
        <taxon>Arcellidae</taxon>
        <taxon>Arcella</taxon>
    </lineage>
</organism>
<dbReference type="InterPro" id="IPR029000">
    <property type="entry name" value="Cyclophilin-like_dom_sf"/>
</dbReference>
<dbReference type="PROSITE" id="PS50072">
    <property type="entry name" value="CSA_PPIASE_2"/>
    <property type="match status" value="1"/>
</dbReference>
<dbReference type="GO" id="GO:0000209">
    <property type="term" value="P:protein polyubiquitination"/>
    <property type="evidence" value="ECO:0007669"/>
    <property type="project" value="TreeGrafter"/>
</dbReference>
<keyword evidence="9" id="KW-0413">Isomerase</keyword>
<keyword evidence="6" id="KW-0808">Transferase</keyword>
<dbReference type="GO" id="GO:0061630">
    <property type="term" value="F:ubiquitin protein ligase activity"/>
    <property type="evidence" value="ECO:0007669"/>
    <property type="project" value="UniProtKB-EC"/>
</dbReference>
<feature type="domain" description="PPIase cyclophilin-type" evidence="12">
    <location>
        <begin position="280"/>
        <end position="426"/>
    </location>
</feature>
<dbReference type="Pfam" id="PF04641">
    <property type="entry name" value="Rtf2"/>
    <property type="match status" value="1"/>
</dbReference>
<keyword evidence="8" id="KW-0697">Rotamase</keyword>
<dbReference type="FunFam" id="3.30.40.10:FF:000079">
    <property type="entry name" value="Peptidyl-prolyl cis-trans isomerase 2"/>
    <property type="match status" value="1"/>
</dbReference>
<evidence type="ECO:0000259" key="12">
    <source>
        <dbReference type="PROSITE" id="PS50072"/>
    </source>
</evidence>
<dbReference type="PRINTS" id="PR00153">
    <property type="entry name" value="CSAPPISMRASE"/>
</dbReference>
<evidence type="ECO:0000256" key="5">
    <source>
        <dbReference type="ARBA" id="ARBA00007930"/>
    </source>
</evidence>
<dbReference type="PANTHER" id="PTHR45625:SF1">
    <property type="entry name" value="RING-TYPE E3 UBIQUITIN-PROTEIN LIGASE PPIL2"/>
    <property type="match status" value="1"/>
</dbReference>
<dbReference type="InterPro" id="IPR026951">
    <property type="entry name" value="PPIL2_U-box_dom"/>
</dbReference>
<evidence type="ECO:0000259" key="13">
    <source>
        <dbReference type="PROSITE" id="PS51698"/>
    </source>
</evidence>
<accession>A0A6B2L1Y4</accession>
<dbReference type="InterPro" id="IPR020892">
    <property type="entry name" value="Cyclophilin-type_PPIase_CS"/>
</dbReference>
<dbReference type="SUPFAM" id="SSF50891">
    <property type="entry name" value="Cyclophilin-like"/>
    <property type="match status" value="1"/>
</dbReference>
<evidence type="ECO:0000313" key="14">
    <source>
        <dbReference type="EMBL" id="NDV30915.1"/>
    </source>
</evidence>
<dbReference type="Pfam" id="PF00160">
    <property type="entry name" value="Pro_isomerase"/>
    <property type="match status" value="1"/>
</dbReference>
<dbReference type="InterPro" id="IPR002130">
    <property type="entry name" value="Cyclophilin-type_PPIase_dom"/>
</dbReference>
<dbReference type="EMBL" id="GIBP01001946">
    <property type="protein sequence ID" value="NDV30915.1"/>
    <property type="molecule type" value="Transcribed_RNA"/>
</dbReference>
<feature type="region of interest" description="Disordered" evidence="11">
    <location>
        <begin position="212"/>
        <end position="255"/>
    </location>
</feature>
<feature type="region of interest" description="Disordered" evidence="11">
    <location>
        <begin position="460"/>
        <end position="519"/>
    </location>
</feature>
<comment type="subcellular location">
    <subcellularLocation>
        <location evidence="4">Nucleus</location>
    </subcellularLocation>
</comment>
<evidence type="ECO:0000256" key="6">
    <source>
        <dbReference type="ARBA" id="ARBA00022679"/>
    </source>
</evidence>
<dbReference type="Gene3D" id="3.30.40.10">
    <property type="entry name" value="Zinc/RING finger domain, C3HC4 (zinc finger)"/>
    <property type="match status" value="1"/>
</dbReference>
<comment type="function">
    <text evidence="3">May catalyze the cis-trans isomerization of proline imidic peptide bonds in oligopeptides thereby assisting the folding of proteins. May also function as a chaperone, playing a role in intracellular transport of proteins. May also have a protein ubiquitin ligase activity acting as an E3 ubiquitin protein ligase or as a ubiquitin-ubiquitin ligase promoting elongation of ubiquitin chains on proteins.</text>
</comment>
<evidence type="ECO:0000256" key="11">
    <source>
        <dbReference type="SAM" id="MobiDB-lite"/>
    </source>
</evidence>
<dbReference type="Gene3D" id="2.40.100.10">
    <property type="entry name" value="Cyclophilin-like"/>
    <property type="match status" value="1"/>
</dbReference>
<comment type="similarity">
    <text evidence="5">Belongs to the cyclophilin-type PPIase family. PPIL2 subfamily.</text>
</comment>
<evidence type="ECO:0000256" key="7">
    <source>
        <dbReference type="ARBA" id="ARBA00022786"/>
    </source>
</evidence>
<comment type="catalytic activity">
    <reaction evidence="1">
        <text>S-ubiquitinyl-[E2 ubiquitin-conjugating enzyme]-L-cysteine + [acceptor protein]-L-lysine = [E2 ubiquitin-conjugating enzyme]-L-cysteine + N(6)-ubiquitinyl-[acceptor protein]-L-lysine.</text>
        <dbReference type="EC" id="2.3.2.27"/>
    </reaction>
</comment>
<sequence length="519" mass="59024">MGRSKGFKKDRMYITKTEWVNEWGGKKAEREKRLPKTLQFYCCNLSLQPWTDPVCTSKGTIYDLLNIIPWVKKHKVDPVTGEPLKSGDLITLNFSKNNEGKFHCPITYKEFTDFTHIVAIKTSGNVYSYEAVENLNIKPKCWKDLISEVPFTKADIIHLQDPNDNTKKEANTYFHVLKGLTPGHQDDDKDPLKNITLTSTSEKIFREIRDKERVDAENKKKQEEEDLRQGIIKPPKPVGPQYVPSDSASFTSSSYTPKTELEETFTPKKTSQKGFVTLVTNMGNLNLQIHCDQIPLASENFITLCERKFYNNTIFHRNIRHFMIQGGDPTATGKGGKSMWGRDFPDEIVPELKHDGAGVLSMANCGRNTNSSEFFILYKSAHHLDGRHTVFGKLVGGMDVLKAMALVQTNEHDRPLQDIVILDTVVYLNPFCAEEMEKEKLLEEEKKKKEKEKKEFGLWLSNPQPVGSMEGSSIGKYLGSRKTTEKKTQKRPLDFGSITQSTNKKLKTSSNYGNFSNFG</sequence>
<dbReference type="InterPro" id="IPR003613">
    <property type="entry name" value="Ubox_domain"/>
</dbReference>